<organism evidence="2 3">
    <name type="scientific">Polarella glacialis</name>
    <name type="common">Dinoflagellate</name>
    <dbReference type="NCBI Taxonomy" id="89957"/>
    <lineage>
        <taxon>Eukaryota</taxon>
        <taxon>Sar</taxon>
        <taxon>Alveolata</taxon>
        <taxon>Dinophyceae</taxon>
        <taxon>Suessiales</taxon>
        <taxon>Suessiaceae</taxon>
        <taxon>Polarella</taxon>
    </lineage>
</organism>
<feature type="non-terminal residue" evidence="2">
    <location>
        <position position="1"/>
    </location>
</feature>
<protein>
    <submittedName>
        <fullName evidence="2">Uncharacterized protein</fullName>
    </submittedName>
</protein>
<name>A0A813KXR6_POLGL</name>
<gene>
    <name evidence="2" type="ORF">PGLA2088_LOCUS38488</name>
</gene>
<feature type="transmembrane region" description="Helical" evidence="1">
    <location>
        <begin position="27"/>
        <end position="48"/>
    </location>
</feature>
<accession>A0A813KXR6</accession>
<keyword evidence="1" id="KW-1133">Transmembrane helix</keyword>
<reference evidence="2" key="1">
    <citation type="submission" date="2021-02" db="EMBL/GenBank/DDBJ databases">
        <authorList>
            <person name="Dougan E. K."/>
            <person name="Rhodes N."/>
            <person name="Thang M."/>
            <person name="Chan C."/>
        </authorList>
    </citation>
    <scope>NUCLEOTIDE SEQUENCE</scope>
</reference>
<keyword evidence="1" id="KW-0472">Membrane</keyword>
<dbReference type="AlphaFoldDB" id="A0A813KXR6"/>
<sequence>RENLRFQGLNFKDDVLDRFTEQDLGNLAGNAFAGTVMLAVLIAVFSSLEFRTESDAERDGKT</sequence>
<dbReference type="EMBL" id="CAJNNW010032766">
    <property type="protein sequence ID" value="CAE8715348.1"/>
    <property type="molecule type" value="Genomic_DNA"/>
</dbReference>
<proteinExistence type="predicted"/>
<evidence type="ECO:0000256" key="1">
    <source>
        <dbReference type="SAM" id="Phobius"/>
    </source>
</evidence>
<evidence type="ECO:0000313" key="2">
    <source>
        <dbReference type="EMBL" id="CAE8715348.1"/>
    </source>
</evidence>
<feature type="non-terminal residue" evidence="2">
    <location>
        <position position="62"/>
    </location>
</feature>
<evidence type="ECO:0000313" key="3">
    <source>
        <dbReference type="Proteomes" id="UP000626109"/>
    </source>
</evidence>
<dbReference type="Proteomes" id="UP000626109">
    <property type="component" value="Unassembled WGS sequence"/>
</dbReference>
<keyword evidence="1" id="KW-0812">Transmembrane</keyword>
<comment type="caution">
    <text evidence="2">The sequence shown here is derived from an EMBL/GenBank/DDBJ whole genome shotgun (WGS) entry which is preliminary data.</text>
</comment>